<dbReference type="InterPro" id="IPR036291">
    <property type="entry name" value="NAD(P)-bd_dom_sf"/>
</dbReference>
<accession>A0ABY5DUN8</accession>
<dbReference type="SUPFAM" id="SSF51735">
    <property type="entry name" value="NAD(P)-binding Rossmann-fold domains"/>
    <property type="match status" value="1"/>
</dbReference>
<keyword evidence="3" id="KW-1185">Reference proteome</keyword>
<dbReference type="SMART" id="SM00822">
    <property type="entry name" value="PKS_KR"/>
    <property type="match status" value="1"/>
</dbReference>
<dbReference type="Gene3D" id="3.40.50.720">
    <property type="entry name" value="NAD(P)-binding Rossmann-like Domain"/>
    <property type="match status" value="1"/>
</dbReference>
<gene>
    <name evidence="2" type="ORF">NBH00_05775</name>
</gene>
<protein>
    <submittedName>
        <fullName evidence="2">NAD-dependent epimerase/dehydratase family protein</fullName>
    </submittedName>
</protein>
<dbReference type="EMBL" id="CP098502">
    <property type="protein sequence ID" value="UTI65720.1"/>
    <property type="molecule type" value="Genomic_DNA"/>
</dbReference>
<dbReference type="PANTHER" id="PTHR48079">
    <property type="entry name" value="PROTEIN YEEZ"/>
    <property type="match status" value="1"/>
</dbReference>
<evidence type="ECO:0000313" key="3">
    <source>
        <dbReference type="Proteomes" id="UP001056035"/>
    </source>
</evidence>
<organism evidence="2 3">
    <name type="scientific">Paraconexibacter antarcticus</name>
    <dbReference type="NCBI Taxonomy" id="2949664"/>
    <lineage>
        <taxon>Bacteria</taxon>
        <taxon>Bacillati</taxon>
        <taxon>Actinomycetota</taxon>
        <taxon>Thermoleophilia</taxon>
        <taxon>Solirubrobacterales</taxon>
        <taxon>Paraconexibacteraceae</taxon>
        <taxon>Paraconexibacter</taxon>
    </lineage>
</organism>
<name>A0ABY5DUN8_9ACTN</name>
<dbReference type="PANTHER" id="PTHR48079:SF6">
    <property type="entry name" value="NAD(P)-BINDING DOMAIN-CONTAINING PROTEIN-RELATED"/>
    <property type="match status" value="1"/>
</dbReference>
<reference evidence="2 3" key="1">
    <citation type="submission" date="2022-06" db="EMBL/GenBank/DDBJ databases">
        <title>Paraconexibacter antarcticus.</title>
        <authorList>
            <person name="Kim C.S."/>
        </authorList>
    </citation>
    <scope>NUCLEOTIDE SEQUENCE [LARGE SCALE GENOMIC DNA]</scope>
    <source>
        <strain evidence="2 3">02-257</strain>
    </source>
</reference>
<sequence>MSVTLVTGGTGMIGSHVVRALVARGDTVRTTVRGRSRTDNLIGVDAQQVECDILDRRQVRRAMRGVDRVFHCAGLTSLRASADLQFQVNVHGTRIVMEEALKAGAERVVHTSSFAAIGPAERGSTADEDQMFRAGRFGLAYVNAKHEAEMIVLQLAAAGLPVVIVNPAHVMGRGDLYRSSTEIVRRFLRCEIPAYVDGAICLVDVEDVAAGILLAEEKGNVGERYILGNRNYTLDRLFAELGRISGIEPPAVKLPLPAAMALVRGLGALPGRPAITPAELQASALWWTFRSNKARRDLGFKPGHHEDSLERTIAWYREREPLRLRSPGARQPLPLRTSGFTLQQVERFVSMFAG</sequence>
<feature type="domain" description="Ketoreductase" evidence="1">
    <location>
        <begin position="2"/>
        <end position="154"/>
    </location>
</feature>
<dbReference type="InterPro" id="IPR057326">
    <property type="entry name" value="KR_dom"/>
</dbReference>
<dbReference type="InterPro" id="IPR051783">
    <property type="entry name" value="NAD(P)-dependent_oxidoreduct"/>
</dbReference>
<dbReference type="Proteomes" id="UP001056035">
    <property type="component" value="Chromosome"/>
</dbReference>
<evidence type="ECO:0000259" key="1">
    <source>
        <dbReference type="SMART" id="SM00822"/>
    </source>
</evidence>
<proteinExistence type="predicted"/>
<dbReference type="Pfam" id="PF01370">
    <property type="entry name" value="Epimerase"/>
    <property type="match status" value="1"/>
</dbReference>
<dbReference type="RefSeq" id="WP_254572399.1">
    <property type="nucleotide sequence ID" value="NZ_CP098502.1"/>
</dbReference>
<dbReference type="InterPro" id="IPR001509">
    <property type="entry name" value="Epimerase_deHydtase"/>
</dbReference>
<evidence type="ECO:0000313" key="2">
    <source>
        <dbReference type="EMBL" id="UTI65720.1"/>
    </source>
</evidence>